<dbReference type="Proteomes" id="UP000272015">
    <property type="component" value="Unassembled WGS sequence"/>
</dbReference>
<keyword evidence="6 7" id="KW-0472">Membrane</keyword>
<feature type="transmembrane region" description="Helical" evidence="7">
    <location>
        <begin position="190"/>
        <end position="214"/>
    </location>
</feature>
<gene>
    <name evidence="9" type="ORF">D6T64_11220</name>
</gene>
<dbReference type="GO" id="GO:0055085">
    <property type="term" value="P:transmembrane transport"/>
    <property type="evidence" value="ECO:0007669"/>
    <property type="project" value="InterPro"/>
</dbReference>
<feature type="transmembrane region" description="Helical" evidence="7">
    <location>
        <begin position="143"/>
        <end position="163"/>
    </location>
</feature>
<dbReference type="EMBL" id="QZVS01000084">
    <property type="protein sequence ID" value="RJT88211.1"/>
    <property type="molecule type" value="Genomic_DNA"/>
</dbReference>
<feature type="transmembrane region" description="Helical" evidence="7">
    <location>
        <begin position="21"/>
        <end position="40"/>
    </location>
</feature>
<feature type="transmembrane region" description="Helical" evidence="7">
    <location>
        <begin position="80"/>
        <end position="100"/>
    </location>
</feature>
<proteinExistence type="inferred from homology"/>
<dbReference type="InterPro" id="IPR000515">
    <property type="entry name" value="MetI-like"/>
</dbReference>
<evidence type="ECO:0000313" key="10">
    <source>
        <dbReference type="Proteomes" id="UP000272015"/>
    </source>
</evidence>
<feature type="transmembrane region" description="Helical" evidence="7">
    <location>
        <begin position="107"/>
        <end position="131"/>
    </location>
</feature>
<evidence type="ECO:0000313" key="9">
    <source>
        <dbReference type="EMBL" id="RJT88211.1"/>
    </source>
</evidence>
<evidence type="ECO:0000256" key="2">
    <source>
        <dbReference type="ARBA" id="ARBA00022448"/>
    </source>
</evidence>
<dbReference type="GO" id="GO:0005886">
    <property type="term" value="C:plasma membrane"/>
    <property type="evidence" value="ECO:0007669"/>
    <property type="project" value="UniProtKB-SubCell"/>
</dbReference>
<dbReference type="PROSITE" id="PS50928">
    <property type="entry name" value="ABC_TM1"/>
    <property type="match status" value="1"/>
</dbReference>
<keyword evidence="10" id="KW-1185">Reference proteome</keyword>
<keyword evidence="3" id="KW-1003">Cell membrane</keyword>
<dbReference type="SUPFAM" id="SSF161098">
    <property type="entry name" value="MetI-like"/>
    <property type="match status" value="1"/>
</dbReference>
<comment type="caution">
    <text evidence="9">The sequence shown here is derived from an EMBL/GenBank/DDBJ whole genome shotgun (WGS) entry which is preliminary data.</text>
</comment>
<feature type="transmembrane region" description="Helical" evidence="7">
    <location>
        <begin position="241"/>
        <end position="267"/>
    </location>
</feature>
<dbReference type="OrthoDB" id="5140822at2"/>
<evidence type="ECO:0000256" key="6">
    <source>
        <dbReference type="ARBA" id="ARBA00023136"/>
    </source>
</evidence>
<comment type="similarity">
    <text evidence="7">Belongs to the binding-protein-dependent transport system permease family.</text>
</comment>
<evidence type="ECO:0000256" key="1">
    <source>
        <dbReference type="ARBA" id="ARBA00004651"/>
    </source>
</evidence>
<dbReference type="Gene3D" id="1.10.3720.10">
    <property type="entry name" value="MetI-like"/>
    <property type="match status" value="1"/>
</dbReference>
<dbReference type="PANTHER" id="PTHR30151:SF20">
    <property type="entry name" value="ABC TRANSPORTER PERMEASE PROTEIN HI_0355-RELATED"/>
    <property type="match status" value="1"/>
</dbReference>
<reference evidence="9 10" key="1">
    <citation type="submission" date="2018-09" db="EMBL/GenBank/DDBJ databases">
        <title>Novel species of Cryobacterium.</title>
        <authorList>
            <person name="Liu Q."/>
            <person name="Xin Y.-H."/>
        </authorList>
    </citation>
    <scope>NUCLEOTIDE SEQUENCE [LARGE SCALE GENOMIC DNA]</scope>
    <source>
        <strain evidence="9 10">Hh39</strain>
    </source>
</reference>
<sequence>MSGTTPVAARLPLRLPGWATGLFGAVIVIALWWFGAATVFRDVGSMPGGAIPTPGDVAVQFVTDGWLFYWPHIAVTATEAVTGFLWGTGLALLLAGLVLVVPRVEKVALQIAVITYCVPIVAIGPIAYIVIGAPPGGQPAGTAVFLAALSVFFTTVVGSLVGLKAADAASLDLVTAYGGSRFTQLRKVRLISALPSVLTALQVAAPAAFLGAILGEYLGGVERGLGIAMLVAGSSANVDRVWALAVVAGVVAGIGYALFAVVSRFATPWSSGRAVRR</sequence>
<accession>A0A3A5MH90</accession>
<evidence type="ECO:0000256" key="5">
    <source>
        <dbReference type="ARBA" id="ARBA00022989"/>
    </source>
</evidence>
<protein>
    <submittedName>
        <fullName evidence="9">ABC transporter permease subunit</fullName>
    </submittedName>
</protein>
<organism evidence="9 10">
    <name type="scientific">Cryobacterium melibiosiphilum</name>
    <dbReference type="NCBI Taxonomy" id="995039"/>
    <lineage>
        <taxon>Bacteria</taxon>
        <taxon>Bacillati</taxon>
        <taxon>Actinomycetota</taxon>
        <taxon>Actinomycetes</taxon>
        <taxon>Micrococcales</taxon>
        <taxon>Microbacteriaceae</taxon>
        <taxon>Cryobacterium</taxon>
    </lineage>
</organism>
<evidence type="ECO:0000256" key="3">
    <source>
        <dbReference type="ARBA" id="ARBA00022475"/>
    </source>
</evidence>
<dbReference type="InterPro" id="IPR035906">
    <property type="entry name" value="MetI-like_sf"/>
</dbReference>
<dbReference type="RefSeq" id="WP_119974758.1">
    <property type="nucleotide sequence ID" value="NZ_JBHSQA010000007.1"/>
</dbReference>
<name>A0A3A5MH90_9MICO</name>
<keyword evidence="5 7" id="KW-1133">Transmembrane helix</keyword>
<evidence type="ECO:0000259" key="8">
    <source>
        <dbReference type="PROSITE" id="PS50928"/>
    </source>
</evidence>
<dbReference type="AlphaFoldDB" id="A0A3A5MH90"/>
<evidence type="ECO:0000256" key="7">
    <source>
        <dbReference type="RuleBase" id="RU363032"/>
    </source>
</evidence>
<dbReference type="PANTHER" id="PTHR30151">
    <property type="entry name" value="ALKANE SULFONATE ABC TRANSPORTER-RELATED, MEMBRANE SUBUNIT"/>
    <property type="match status" value="1"/>
</dbReference>
<comment type="subcellular location">
    <subcellularLocation>
        <location evidence="1 7">Cell membrane</location>
        <topology evidence="1 7">Multi-pass membrane protein</topology>
    </subcellularLocation>
</comment>
<evidence type="ECO:0000256" key="4">
    <source>
        <dbReference type="ARBA" id="ARBA00022692"/>
    </source>
</evidence>
<feature type="domain" description="ABC transmembrane type-1" evidence="8">
    <location>
        <begin position="69"/>
        <end position="263"/>
    </location>
</feature>
<keyword evidence="4 7" id="KW-0812">Transmembrane</keyword>
<keyword evidence="2 7" id="KW-0813">Transport</keyword>
<dbReference type="Pfam" id="PF00528">
    <property type="entry name" value="BPD_transp_1"/>
    <property type="match status" value="1"/>
</dbReference>